<dbReference type="Gene3D" id="3.80.10.10">
    <property type="entry name" value="Ribonuclease Inhibitor"/>
    <property type="match status" value="1"/>
</dbReference>
<feature type="domain" description="Myb/SANT-like" evidence="2">
    <location>
        <begin position="79"/>
        <end position="172"/>
    </location>
</feature>
<dbReference type="EMBL" id="CM000134">
    <property type="protein sequence ID" value="EEC84101.1"/>
    <property type="molecule type" value="Genomic_DNA"/>
</dbReference>
<evidence type="ECO:0000313" key="4">
    <source>
        <dbReference type="Proteomes" id="UP000007015"/>
    </source>
</evidence>
<dbReference type="Pfam" id="PF13855">
    <property type="entry name" value="LRR_8"/>
    <property type="match status" value="1"/>
</dbReference>
<dbReference type="Pfam" id="PF12776">
    <property type="entry name" value="Myb_DNA-bind_3"/>
    <property type="match status" value="1"/>
</dbReference>
<dbReference type="InterPro" id="IPR032675">
    <property type="entry name" value="LRR_dom_sf"/>
</dbReference>
<feature type="compositionally biased region" description="Low complexity" evidence="1">
    <location>
        <begin position="315"/>
        <end position="328"/>
    </location>
</feature>
<dbReference type="InterPro" id="IPR024752">
    <property type="entry name" value="Myb/SANT-like_dom"/>
</dbReference>
<dbReference type="InterPro" id="IPR001611">
    <property type="entry name" value="Leu-rich_rpt"/>
</dbReference>
<dbReference type="PANTHER" id="PTHR47069">
    <property type="match status" value="1"/>
</dbReference>
<reference evidence="3 4" key="1">
    <citation type="journal article" date="2005" name="PLoS Biol.">
        <title>The genomes of Oryza sativa: a history of duplications.</title>
        <authorList>
            <person name="Yu J."/>
            <person name="Wang J."/>
            <person name="Lin W."/>
            <person name="Li S."/>
            <person name="Li H."/>
            <person name="Zhou J."/>
            <person name="Ni P."/>
            <person name="Dong W."/>
            <person name="Hu S."/>
            <person name="Zeng C."/>
            <person name="Zhang J."/>
            <person name="Zhang Y."/>
            <person name="Li R."/>
            <person name="Xu Z."/>
            <person name="Li S."/>
            <person name="Li X."/>
            <person name="Zheng H."/>
            <person name="Cong L."/>
            <person name="Lin L."/>
            <person name="Yin J."/>
            <person name="Geng J."/>
            <person name="Li G."/>
            <person name="Shi J."/>
            <person name="Liu J."/>
            <person name="Lv H."/>
            <person name="Li J."/>
            <person name="Wang J."/>
            <person name="Deng Y."/>
            <person name="Ran L."/>
            <person name="Shi X."/>
            <person name="Wang X."/>
            <person name="Wu Q."/>
            <person name="Li C."/>
            <person name="Ren X."/>
            <person name="Wang J."/>
            <person name="Wang X."/>
            <person name="Li D."/>
            <person name="Liu D."/>
            <person name="Zhang X."/>
            <person name="Ji Z."/>
            <person name="Zhao W."/>
            <person name="Sun Y."/>
            <person name="Zhang Z."/>
            <person name="Bao J."/>
            <person name="Han Y."/>
            <person name="Dong L."/>
            <person name="Ji J."/>
            <person name="Chen P."/>
            <person name="Wu S."/>
            <person name="Liu J."/>
            <person name="Xiao Y."/>
            <person name="Bu D."/>
            <person name="Tan J."/>
            <person name="Yang L."/>
            <person name="Ye C."/>
            <person name="Zhang J."/>
            <person name="Xu J."/>
            <person name="Zhou Y."/>
            <person name="Yu Y."/>
            <person name="Zhang B."/>
            <person name="Zhuang S."/>
            <person name="Wei H."/>
            <person name="Liu B."/>
            <person name="Lei M."/>
            <person name="Yu H."/>
            <person name="Li Y."/>
            <person name="Xu H."/>
            <person name="Wei S."/>
            <person name="He X."/>
            <person name="Fang L."/>
            <person name="Zhang Z."/>
            <person name="Zhang Y."/>
            <person name="Huang X."/>
            <person name="Su Z."/>
            <person name="Tong W."/>
            <person name="Li J."/>
            <person name="Tong Z."/>
            <person name="Li S."/>
            <person name="Ye J."/>
            <person name="Wang L."/>
            <person name="Fang L."/>
            <person name="Lei T."/>
            <person name="Chen C."/>
            <person name="Chen H."/>
            <person name="Xu Z."/>
            <person name="Li H."/>
            <person name="Huang H."/>
            <person name="Zhang F."/>
            <person name="Xu H."/>
            <person name="Li N."/>
            <person name="Zhao C."/>
            <person name="Li S."/>
            <person name="Dong L."/>
            <person name="Huang Y."/>
            <person name="Li L."/>
            <person name="Xi Y."/>
            <person name="Qi Q."/>
            <person name="Li W."/>
            <person name="Zhang B."/>
            <person name="Hu W."/>
            <person name="Zhang Y."/>
            <person name="Tian X."/>
            <person name="Jiao Y."/>
            <person name="Liang X."/>
            <person name="Jin J."/>
            <person name="Gao L."/>
            <person name="Zheng W."/>
            <person name="Hao B."/>
            <person name="Liu S."/>
            <person name="Wang W."/>
            <person name="Yuan L."/>
            <person name="Cao M."/>
            <person name="McDermott J."/>
            <person name="Samudrala R."/>
            <person name="Wang J."/>
            <person name="Wong G.K."/>
            <person name="Yang H."/>
        </authorList>
    </citation>
    <scope>NUCLEOTIDE SEQUENCE [LARGE SCALE GENOMIC DNA]</scope>
    <source>
        <strain evidence="4">cv. 93-11</strain>
    </source>
</reference>
<dbReference type="Proteomes" id="UP000007015">
    <property type="component" value="Chromosome 9"/>
</dbReference>
<gene>
    <name evidence="3" type="ORF">OsI_30416</name>
</gene>
<proteinExistence type="predicted"/>
<evidence type="ECO:0000256" key="1">
    <source>
        <dbReference type="SAM" id="MobiDB-lite"/>
    </source>
</evidence>
<sequence length="422" mass="45695">MEARGKKRKGEVELSHPALEREIVPTTSPLPIAIRRSTLESGEGSSESVASDTGTAKALADDVVHIANALCMMSEPRGRWTDFELHVFLESCLEEMAAYNNTSNSPKPKAWENLAKKMFTKCRKKVTKEQLEYIWGSAKKRFQLWVWLESQATGQGRDPLTSAIVADESWWESQNGVPSTFVNDPAGEGSCCYQVFGVTHLLPSQVDCSNNRLTDLPASLASCLELSELNASKNTISVLPDELAGCSKLFRLNLEGNKLVMLSDKMFLSWTMLTEMNAAHSSVHSSTTGAVSIKGHYAQSSGSKGKRKASEGDASGSSNKRSCSSGTSETLDRLATLRMASLESHARELAAAKATGPETCMEMVENDGHRPGSPVWYMAARLLRDASNGHYFMFARLTDAAGHLQYILTSGNGPGSASGGSQ</sequence>
<feature type="region of interest" description="Disordered" evidence="1">
    <location>
        <begin position="296"/>
        <end position="330"/>
    </location>
</feature>
<evidence type="ECO:0000313" key="3">
    <source>
        <dbReference type="EMBL" id="EEC84101.1"/>
    </source>
</evidence>
<dbReference type="Gramene" id="BGIOSGA030214-TA">
    <property type="protein sequence ID" value="BGIOSGA030214-PA"/>
    <property type="gene ID" value="BGIOSGA030214"/>
</dbReference>
<dbReference type="PANTHER" id="PTHR47069:SF1">
    <property type="entry name" value="OS03G0580500 PROTEIN"/>
    <property type="match status" value="1"/>
</dbReference>
<name>B8BCZ3_ORYSI</name>
<evidence type="ECO:0000259" key="2">
    <source>
        <dbReference type="Pfam" id="PF12776"/>
    </source>
</evidence>
<dbReference type="STRING" id="39946.B8BCZ3"/>
<keyword evidence="4" id="KW-1185">Reference proteome</keyword>
<accession>B8BCZ3</accession>
<dbReference type="SUPFAM" id="SSF52058">
    <property type="entry name" value="L domain-like"/>
    <property type="match status" value="1"/>
</dbReference>
<dbReference type="HOGENOM" id="CLU_057022_0_0_1"/>
<protein>
    <recommendedName>
        <fullName evidence="2">Myb/SANT-like domain-containing protein</fullName>
    </recommendedName>
</protein>
<organism evidence="3 4">
    <name type="scientific">Oryza sativa subsp. indica</name>
    <name type="common">Rice</name>
    <dbReference type="NCBI Taxonomy" id="39946"/>
    <lineage>
        <taxon>Eukaryota</taxon>
        <taxon>Viridiplantae</taxon>
        <taxon>Streptophyta</taxon>
        <taxon>Embryophyta</taxon>
        <taxon>Tracheophyta</taxon>
        <taxon>Spermatophyta</taxon>
        <taxon>Magnoliopsida</taxon>
        <taxon>Liliopsida</taxon>
        <taxon>Poales</taxon>
        <taxon>Poaceae</taxon>
        <taxon>BOP clade</taxon>
        <taxon>Oryzoideae</taxon>
        <taxon>Oryzeae</taxon>
        <taxon>Oryzinae</taxon>
        <taxon>Oryza</taxon>
        <taxon>Oryza sativa</taxon>
    </lineage>
</organism>
<dbReference type="AlphaFoldDB" id="B8BCZ3"/>